<evidence type="ECO:0000313" key="2">
    <source>
        <dbReference type="Proteomes" id="UP001229244"/>
    </source>
</evidence>
<reference evidence="1" key="1">
    <citation type="submission" date="2023-07" db="EMBL/GenBank/DDBJ databases">
        <title>Genomic Encyclopedia of Type Strains, Phase IV (KMG-IV): sequencing the most valuable type-strain genomes for metagenomic binning, comparative biology and taxonomic classification.</title>
        <authorList>
            <person name="Goeker M."/>
        </authorList>
    </citation>
    <scope>NUCLEOTIDE SEQUENCE</scope>
    <source>
        <strain evidence="1">DSM 21202</strain>
    </source>
</reference>
<name>A0AAE4ARV6_9HYPH</name>
<evidence type="ECO:0000313" key="1">
    <source>
        <dbReference type="EMBL" id="MDQ0314280.1"/>
    </source>
</evidence>
<proteinExistence type="predicted"/>
<dbReference type="AlphaFoldDB" id="A0AAE4ARV6"/>
<dbReference type="Proteomes" id="UP001229244">
    <property type="component" value="Unassembled WGS sequence"/>
</dbReference>
<accession>A0AAE4ARV6</accession>
<evidence type="ECO:0008006" key="3">
    <source>
        <dbReference type="Google" id="ProtNLM"/>
    </source>
</evidence>
<organism evidence="1 2">
    <name type="scientific">Amorphus orientalis</name>
    <dbReference type="NCBI Taxonomy" id="649198"/>
    <lineage>
        <taxon>Bacteria</taxon>
        <taxon>Pseudomonadati</taxon>
        <taxon>Pseudomonadota</taxon>
        <taxon>Alphaproteobacteria</taxon>
        <taxon>Hyphomicrobiales</taxon>
        <taxon>Amorphaceae</taxon>
        <taxon>Amorphus</taxon>
    </lineage>
</organism>
<sequence>MIFNDCTSPTGTNTNLSVDLVPSVPPIPTPTCNTGFKATVVPSQVTNFSCCMPAKRVLDTTTTSVGDIAPSVTGGQIAMMNRDATCKIGYFVVFMPSTAMLNVSLPDGIPPSGIGAQLSPCQIKQLLLMPA</sequence>
<keyword evidence="2" id="KW-1185">Reference proteome</keyword>
<dbReference type="EMBL" id="JAUSUL010000001">
    <property type="protein sequence ID" value="MDQ0314280.1"/>
    <property type="molecule type" value="Genomic_DNA"/>
</dbReference>
<protein>
    <recommendedName>
        <fullName evidence="3">Tox-PAAR-like domain-containing protein</fullName>
    </recommendedName>
</protein>
<dbReference type="RefSeq" id="WP_306884053.1">
    <property type="nucleotide sequence ID" value="NZ_JAUSUL010000001.1"/>
</dbReference>
<gene>
    <name evidence="1" type="ORF">J2S73_000717</name>
</gene>
<comment type="caution">
    <text evidence="1">The sequence shown here is derived from an EMBL/GenBank/DDBJ whole genome shotgun (WGS) entry which is preliminary data.</text>
</comment>